<keyword evidence="4" id="KW-1185">Reference proteome</keyword>
<gene>
    <name evidence="3" type="ordered locus">SGRA_0455</name>
</gene>
<evidence type="ECO:0000313" key="3">
    <source>
        <dbReference type="EMBL" id="AFC23194.1"/>
    </source>
</evidence>
<dbReference type="RefSeq" id="WP_014373440.1">
    <property type="nucleotide sequence ID" value="NC_016940.1"/>
</dbReference>
<keyword evidence="1" id="KW-0051">Antiviral defense</keyword>
<dbReference type="EMBL" id="CP002831">
    <property type="protein sequence ID" value="AFC23194.1"/>
    <property type="molecule type" value="Genomic_DNA"/>
</dbReference>
<dbReference type="GO" id="GO:0051607">
    <property type="term" value="P:defense response to virus"/>
    <property type="evidence" value="ECO:0007669"/>
    <property type="project" value="UniProtKB-KW"/>
</dbReference>
<dbReference type="Proteomes" id="UP000007519">
    <property type="component" value="Chromosome"/>
</dbReference>
<name>H6L9L6_SAPGL</name>
<sequence>MENIKYQIEFFSDWHIGSGLSIAGDADAAVLKDSKGQPYIPGKTLKGMFRDAAEQLEEFKEKDSPEHKAWQSFIEEVFGKRVNAGEHEGTAGQCFFSSATLSSNLQELFDQEPSLKEGLYRSISSTAISYETGVAKEHSLRKVEVCAPMVLEGEIEGEILAKHKDKLERCSKMIKQMGLSRHRGLGRVQFSFTK</sequence>
<evidence type="ECO:0000256" key="1">
    <source>
        <dbReference type="ARBA" id="ARBA00023118"/>
    </source>
</evidence>
<dbReference type="CDD" id="cd09726">
    <property type="entry name" value="RAMP_I_III"/>
    <property type="match status" value="1"/>
</dbReference>
<accession>H6L9L6</accession>
<dbReference type="KEGG" id="sgn:SGRA_0455"/>
<protein>
    <recommendedName>
        <fullName evidence="2">CRISPR type III-associated protein domain-containing protein</fullName>
    </recommendedName>
</protein>
<organism evidence="3 4">
    <name type="scientific">Saprospira grandis (strain Lewin)</name>
    <dbReference type="NCBI Taxonomy" id="984262"/>
    <lineage>
        <taxon>Bacteria</taxon>
        <taxon>Pseudomonadati</taxon>
        <taxon>Bacteroidota</taxon>
        <taxon>Saprospiria</taxon>
        <taxon>Saprospirales</taxon>
        <taxon>Saprospiraceae</taxon>
        <taxon>Saprospira</taxon>
    </lineage>
</organism>
<dbReference type="PANTHER" id="PTHR35579">
    <property type="entry name" value="CRISPR SYSTEM CMS ENDORIBONUCLEASE CSM3"/>
    <property type="match status" value="1"/>
</dbReference>
<proteinExistence type="predicted"/>
<feature type="domain" description="CRISPR type III-associated protein" evidence="2">
    <location>
        <begin position="8"/>
        <end position="188"/>
    </location>
</feature>
<evidence type="ECO:0000259" key="2">
    <source>
        <dbReference type="Pfam" id="PF03787"/>
    </source>
</evidence>
<dbReference type="PANTHER" id="PTHR35579:SF3">
    <property type="entry name" value="CRISPR SYSTEM CMS ENDORIBONUCLEASE CSM3"/>
    <property type="match status" value="1"/>
</dbReference>
<dbReference type="AlphaFoldDB" id="H6L9L6"/>
<dbReference type="OrthoDB" id="163151at2"/>
<reference evidence="3 4" key="1">
    <citation type="journal article" date="2012" name="Stand. Genomic Sci.">
        <title>Complete genome sequencing and analysis of Saprospira grandis str. Lewin, a predatory marine bacterium.</title>
        <authorList>
            <person name="Saw J.H."/>
            <person name="Yuryev A."/>
            <person name="Kanbe M."/>
            <person name="Hou S."/>
            <person name="Young A.G."/>
            <person name="Aizawa S."/>
            <person name="Alam M."/>
        </authorList>
    </citation>
    <scope>NUCLEOTIDE SEQUENCE [LARGE SCALE GENOMIC DNA]</scope>
    <source>
        <strain evidence="3 4">Lewin</strain>
    </source>
</reference>
<dbReference type="InterPro" id="IPR005537">
    <property type="entry name" value="RAMP_III_fam"/>
</dbReference>
<evidence type="ECO:0000313" key="4">
    <source>
        <dbReference type="Proteomes" id="UP000007519"/>
    </source>
</evidence>
<dbReference type="Pfam" id="PF03787">
    <property type="entry name" value="RAMPs"/>
    <property type="match status" value="1"/>
</dbReference>
<dbReference type="STRING" id="984262.SGRA_0455"/>
<dbReference type="eggNOG" id="COG1337">
    <property type="taxonomic scope" value="Bacteria"/>
</dbReference>
<dbReference type="HOGENOM" id="CLU_121969_0_0_10"/>
<dbReference type="InterPro" id="IPR052216">
    <property type="entry name" value="CRISPR_Csm3_endoribonuclease"/>
</dbReference>